<evidence type="ECO:0000313" key="2">
    <source>
        <dbReference type="Proteomes" id="UP001060215"/>
    </source>
</evidence>
<protein>
    <submittedName>
        <fullName evidence="1">Vesicular-fusion protein sec18</fullName>
    </submittedName>
</protein>
<reference evidence="1 2" key="1">
    <citation type="journal article" date="2022" name="Plant J.">
        <title>Chromosome-level genome of Camellia lanceoleosa provides a valuable resource for understanding genome evolution and self-incompatibility.</title>
        <authorList>
            <person name="Gong W."/>
            <person name="Xiao S."/>
            <person name="Wang L."/>
            <person name="Liao Z."/>
            <person name="Chang Y."/>
            <person name="Mo W."/>
            <person name="Hu G."/>
            <person name="Li W."/>
            <person name="Zhao G."/>
            <person name="Zhu H."/>
            <person name="Hu X."/>
            <person name="Ji K."/>
            <person name="Xiang X."/>
            <person name="Song Q."/>
            <person name="Yuan D."/>
            <person name="Jin S."/>
            <person name="Zhang L."/>
        </authorList>
    </citation>
    <scope>NUCLEOTIDE SEQUENCE [LARGE SCALE GENOMIC DNA]</scope>
    <source>
        <strain evidence="1">SQ_2022a</strain>
    </source>
</reference>
<dbReference type="Proteomes" id="UP001060215">
    <property type="component" value="Chromosome 4"/>
</dbReference>
<evidence type="ECO:0000313" key="1">
    <source>
        <dbReference type="EMBL" id="KAI8013842.1"/>
    </source>
</evidence>
<organism evidence="1 2">
    <name type="scientific">Camellia lanceoleosa</name>
    <dbReference type="NCBI Taxonomy" id="1840588"/>
    <lineage>
        <taxon>Eukaryota</taxon>
        <taxon>Viridiplantae</taxon>
        <taxon>Streptophyta</taxon>
        <taxon>Embryophyta</taxon>
        <taxon>Tracheophyta</taxon>
        <taxon>Spermatophyta</taxon>
        <taxon>Magnoliopsida</taxon>
        <taxon>eudicotyledons</taxon>
        <taxon>Gunneridae</taxon>
        <taxon>Pentapetalae</taxon>
        <taxon>asterids</taxon>
        <taxon>Ericales</taxon>
        <taxon>Theaceae</taxon>
        <taxon>Camellia</taxon>
    </lineage>
</organism>
<comment type="caution">
    <text evidence="1">The sequence shown here is derived from an EMBL/GenBank/DDBJ whole genome shotgun (WGS) entry which is preliminary data.</text>
</comment>
<proteinExistence type="predicted"/>
<keyword evidence="2" id="KW-1185">Reference proteome</keyword>
<accession>A0ACC0HMT5</accession>
<gene>
    <name evidence="1" type="ORF">LOK49_LG05G03146</name>
</gene>
<name>A0ACC0HMT5_9ERIC</name>
<sequence>MGLHHMDDRLAILENLHAFQIDGLKVLNNIFIIGTTNRKELIDEALLRIELHVKVEYPDEQGRLQILGIYTRNMRQNFVLDKDVNLHEIGKTNGCSGSALASLVTRAHSYAVVHTGENGLLQHVKNDFKVTMNHFLCAIEDVKSRLQESDLESRSCEGCGWPLKLLYCENSMQTTTSYRLLRSIEVDRQPTIAQVLKYYTEQRRPRLENV</sequence>
<dbReference type="EMBL" id="CM045761">
    <property type="protein sequence ID" value="KAI8013842.1"/>
    <property type="molecule type" value="Genomic_DNA"/>
</dbReference>